<proteinExistence type="predicted"/>
<reference evidence="1 2" key="1">
    <citation type="submission" date="2011-09" db="EMBL/GenBank/DDBJ databases">
        <authorList>
            <person name="Weinstock G."/>
            <person name="Sodergren E."/>
            <person name="Clifton S."/>
            <person name="Fulton L."/>
            <person name="Fulton B."/>
            <person name="Courtney L."/>
            <person name="Fronick C."/>
            <person name="Harrison M."/>
            <person name="Strong C."/>
            <person name="Farmer C."/>
            <person name="Delahaunty K."/>
            <person name="Markovic C."/>
            <person name="Hall O."/>
            <person name="Minx P."/>
            <person name="Tomlinson C."/>
            <person name="Mitreva M."/>
            <person name="Hou S."/>
            <person name="Chen J."/>
            <person name="Wollam A."/>
            <person name="Pepin K.H."/>
            <person name="Johnson M."/>
            <person name="Bhonagiri V."/>
            <person name="Zhang X."/>
            <person name="Suruliraj S."/>
            <person name="Warren W."/>
            <person name="Chinwalla A."/>
            <person name="Mardis E.R."/>
            <person name="Wilson R.K."/>
        </authorList>
    </citation>
    <scope>NUCLEOTIDE SEQUENCE [LARGE SCALE GENOMIC DNA]</scope>
    <source>
        <strain evidence="1 2">F0439</strain>
    </source>
</reference>
<name>G9ZNM4_9LACO</name>
<sequence length="91" mass="10078">MPRKAGDRPLVVPEGSKNLAFIGNFAETGRDTVFTTEYSVRTAMEAVYSLLDVDRGVPEVFDSSFDMRAILSSVYYLNDEKSLLELPLSAP</sequence>
<comment type="caution">
    <text evidence="1">The sequence shown here is derived from an EMBL/GenBank/DDBJ whole genome shotgun (WGS) entry which is preliminary data.</text>
</comment>
<dbReference type="InterPro" id="IPR010354">
    <property type="entry name" value="Oleate_hydratase"/>
</dbReference>
<evidence type="ECO:0008006" key="3">
    <source>
        <dbReference type="Google" id="ProtNLM"/>
    </source>
</evidence>
<dbReference type="InterPro" id="IPR036188">
    <property type="entry name" value="FAD/NAD-bd_sf"/>
</dbReference>
<keyword evidence="2" id="KW-1185">Reference proteome</keyword>
<dbReference type="eggNOG" id="COG4716">
    <property type="taxonomic scope" value="Bacteria"/>
</dbReference>
<dbReference type="PANTHER" id="PTHR37417">
    <property type="entry name" value="67 KDA MYOSIN-CROSS-REACTIVE ANTIGEN FAMILY PROTEIN (AFU_ORTHOLOGUE AFUA_5G09970)"/>
    <property type="match status" value="1"/>
</dbReference>
<evidence type="ECO:0000313" key="1">
    <source>
        <dbReference type="EMBL" id="EHL98772.1"/>
    </source>
</evidence>
<dbReference type="GO" id="GO:0050151">
    <property type="term" value="F:oleate hydratase activity"/>
    <property type="evidence" value="ECO:0007669"/>
    <property type="project" value="InterPro"/>
</dbReference>
<dbReference type="PATRIC" id="fig|797515.3.peg.1234"/>
<evidence type="ECO:0000313" key="2">
    <source>
        <dbReference type="Proteomes" id="UP000004625"/>
    </source>
</evidence>
<dbReference type="HOGENOM" id="CLU_024043_1_1_9"/>
<dbReference type="PANTHER" id="PTHR37417:SF3">
    <property type="entry name" value="MYOSIN-CROSSREACTIVE PROTEIN"/>
    <property type="match status" value="1"/>
</dbReference>
<dbReference type="GO" id="GO:0006631">
    <property type="term" value="P:fatty acid metabolic process"/>
    <property type="evidence" value="ECO:0007669"/>
    <property type="project" value="InterPro"/>
</dbReference>
<dbReference type="AlphaFoldDB" id="G9ZNM4"/>
<dbReference type="STRING" id="797515.HMPREF9103_01327"/>
<dbReference type="GO" id="GO:0071949">
    <property type="term" value="F:FAD binding"/>
    <property type="evidence" value="ECO:0007669"/>
    <property type="project" value="InterPro"/>
</dbReference>
<protein>
    <recommendedName>
        <fullName evidence="3">Oleate hydratase</fullName>
    </recommendedName>
</protein>
<dbReference type="Gene3D" id="3.50.50.60">
    <property type="entry name" value="FAD/NAD(P)-binding domain"/>
    <property type="match status" value="1"/>
</dbReference>
<dbReference type="Proteomes" id="UP000004625">
    <property type="component" value="Unassembled WGS sequence"/>
</dbReference>
<organism evidence="1 2">
    <name type="scientific">Lentilactobacillus parafarraginis F0439</name>
    <dbReference type="NCBI Taxonomy" id="797515"/>
    <lineage>
        <taxon>Bacteria</taxon>
        <taxon>Bacillati</taxon>
        <taxon>Bacillota</taxon>
        <taxon>Bacilli</taxon>
        <taxon>Lactobacillales</taxon>
        <taxon>Lactobacillaceae</taxon>
        <taxon>Lentilactobacillus</taxon>
    </lineage>
</organism>
<dbReference type="Pfam" id="PF06100">
    <property type="entry name" value="MCRA"/>
    <property type="match status" value="1"/>
</dbReference>
<dbReference type="EMBL" id="AGEY01000062">
    <property type="protein sequence ID" value="EHL98772.1"/>
    <property type="molecule type" value="Genomic_DNA"/>
</dbReference>
<gene>
    <name evidence="1" type="ORF">HMPREF9103_01327</name>
</gene>
<accession>G9ZNM4</accession>